<reference evidence="2 3" key="1">
    <citation type="submission" date="2019-03" db="EMBL/GenBank/DDBJ databases">
        <title>The genome sequence of a newly discovered highly antifungal drug resistant Aspergillus species, Aspergillus tanneri NIH 1004.</title>
        <authorList>
            <person name="Mounaud S."/>
            <person name="Singh I."/>
            <person name="Joardar V."/>
            <person name="Pakala S."/>
            <person name="Pakala S."/>
            <person name="Venepally P."/>
            <person name="Hoover J."/>
            <person name="Nierman W."/>
            <person name="Chung J."/>
            <person name="Losada L."/>
        </authorList>
    </citation>
    <scope>NUCLEOTIDE SEQUENCE [LARGE SCALE GENOMIC DNA]</scope>
    <source>
        <strain evidence="2 3">NIH1004</strain>
    </source>
</reference>
<evidence type="ECO:0000259" key="1">
    <source>
        <dbReference type="Pfam" id="PF14748"/>
    </source>
</evidence>
<comment type="caution">
    <text evidence="2">The sequence shown here is derived from an EMBL/GenBank/DDBJ whole genome shotgun (WGS) entry which is preliminary data.</text>
</comment>
<feature type="domain" description="Pyrroline-5-carboxylate reductase dimerisation" evidence="1">
    <location>
        <begin position="30"/>
        <end position="64"/>
    </location>
</feature>
<dbReference type="SUPFAM" id="SSF48179">
    <property type="entry name" value="6-phosphogluconate dehydrogenase C-terminal domain-like"/>
    <property type="match status" value="1"/>
</dbReference>
<dbReference type="Proteomes" id="UP000308092">
    <property type="component" value="Unassembled WGS sequence"/>
</dbReference>
<protein>
    <recommendedName>
        <fullName evidence="1">Pyrroline-5-carboxylate reductase dimerisation domain-containing protein</fullName>
    </recommendedName>
</protein>
<name>A0A4S3JC47_9EURO</name>
<dbReference type="VEuPathDB" id="FungiDB:EYZ11_007787"/>
<feature type="domain" description="Pyrroline-5-carboxylate reductase dimerisation" evidence="1">
    <location>
        <begin position="1"/>
        <end position="28"/>
    </location>
</feature>
<dbReference type="EMBL" id="SOSA01000312">
    <property type="protein sequence ID" value="THC92739.1"/>
    <property type="molecule type" value="Genomic_DNA"/>
</dbReference>
<keyword evidence="3" id="KW-1185">Reference proteome</keyword>
<accession>A0A4S3JC47</accession>
<organism evidence="2 3">
    <name type="scientific">Aspergillus tanneri</name>
    <dbReference type="NCBI Taxonomy" id="1220188"/>
    <lineage>
        <taxon>Eukaryota</taxon>
        <taxon>Fungi</taxon>
        <taxon>Dikarya</taxon>
        <taxon>Ascomycota</taxon>
        <taxon>Pezizomycotina</taxon>
        <taxon>Eurotiomycetes</taxon>
        <taxon>Eurotiomycetidae</taxon>
        <taxon>Eurotiales</taxon>
        <taxon>Aspergillaceae</taxon>
        <taxon>Aspergillus</taxon>
        <taxon>Aspergillus subgen. Circumdati</taxon>
    </lineage>
</organism>
<proteinExistence type="predicted"/>
<gene>
    <name evidence="2" type="ORF">EYZ11_007787</name>
</gene>
<dbReference type="STRING" id="1220188.A0A4S3JC47"/>
<dbReference type="InterPro" id="IPR029036">
    <property type="entry name" value="P5CR_dimer"/>
</dbReference>
<dbReference type="Pfam" id="PF14748">
    <property type="entry name" value="P5CR_dimer"/>
    <property type="match status" value="2"/>
</dbReference>
<dbReference type="AlphaFoldDB" id="A0A4S3JC47"/>
<evidence type="ECO:0000313" key="2">
    <source>
        <dbReference type="EMBL" id="THC92739.1"/>
    </source>
</evidence>
<sequence length="77" mass="7859">MDATTAVAGSTPAMFSVIVDAMIDAAVAGTSPEGCTIGGLMVTEEAGLRGYVGKALREAVTIARLMDGTRPVNDTRE</sequence>
<evidence type="ECO:0000313" key="3">
    <source>
        <dbReference type="Proteomes" id="UP000308092"/>
    </source>
</evidence>
<dbReference type="InterPro" id="IPR008927">
    <property type="entry name" value="6-PGluconate_DH-like_C_sf"/>
</dbReference>